<feature type="region of interest" description="Disordered" evidence="1">
    <location>
        <begin position="52"/>
        <end position="101"/>
    </location>
</feature>
<feature type="compositionally biased region" description="Low complexity" evidence="1">
    <location>
        <begin position="57"/>
        <end position="88"/>
    </location>
</feature>
<dbReference type="EMBL" id="BLXT01007756">
    <property type="protein sequence ID" value="GFO42177.1"/>
    <property type="molecule type" value="Genomic_DNA"/>
</dbReference>
<comment type="caution">
    <text evidence="2">The sequence shown here is derived from an EMBL/GenBank/DDBJ whole genome shotgun (WGS) entry which is preliminary data.</text>
</comment>
<dbReference type="Proteomes" id="UP000735302">
    <property type="component" value="Unassembled WGS sequence"/>
</dbReference>
<keyword evidence="3" id="KW-1185">Reference proteome</keyword>
<accession>A0AAV4DD51</accession>
<protein>
    <submittedName>
        <fullName evidence="2">Uncharacterized protein</fullName>
    </submittedName>
</protein>
<evidence type="ECO:0000256" key="1">
    <source>
        <dbReference type="SAM" id="MobiDB-lite"/>
    </source>
</evidence>
<name>A0AAV4DD51_9GAST</name>
<evidence type="ECO:0000313" key="2">
    <source>
        <dbReference type="EMBL" id="GFO42177.1"/>
    </source>
</evidence>
<dbReference type="AlphaFoldDB" id="A0AAV4DD51"/>
<proteinExistence type="predicted"/>
<gene>
    <name evidence="2" type="ORF">PoB_006868200</name>
</gene>
<feature type="compositionally biased region" description="Basic and acidic residues" evidence="1">
    <location>
        <begin position="89"/>
        <end position="101"/>
    </location>
</feature>
<reference evidence="2 3" key="1">
    <citation type="journal article" date="2021" name="Elife">
        <title>Chloroplast acquisition without the gene transfer in kleptoplastic sea slugs, Plakobranchus ocellatus.</title>
        <authorList>
            <person name="Maeda T."/>
            <person name="Takahashi S."/>
            <person name="Yoshida T."/>
            <person name="Shimamura S."/>
            <person name="Takaki Y."/>
            <person name="Nagai Y."/>
            <person name="Toyoda A."/>
            <person name="Suzuki Y."/>
            <person name="Arimoto A."/>
            <person name="Ishii H."/>
            <person name="Satoh N."/>
            <person name="Nishiyama T."/>
            <person name="Hasebe M."/>
            <person name="Maruyama T."/>
            <person name="Minagawa J."/>
            <person name="Obokata J."/>
            <person name="Shigenobu S."/>
        </authorList>
    </citation>
    <scope>NUCLEOTIDE SEQUENCE [LARGE SCALE GENOMIC DNA]</scope>
</reference>
<feature type="compositionally biased region" description="Polar residues" evidence="1">
    <location>
        <begin position="1"/>
        <end position="19"/>
    </location>
</feature>
<feature type="region of interest" description="Disordered" evidence="1">
    <location>
        <begin position="1"/>
        <end position="22"/>
    </location>
</feature>
<sequence>MKNIINRQSFTISTSSEGTPETACPSEVCVPCFDSDGSASPKHLLQSNQLHVGSCRSSSSSSSSTTTTITTTTTNITTTTTNTTTELLTESHSDKNNGNRR</sequence>
<organism evidence="2 3">
    <name type="scientific">Plakobranchus ocellatus</name>
    <dbReference type="NCBI Taxonomy" id="259542"/>
    <lineage>
        <taxon>Eukaryota</taxon>
        <taxon>Metazoa</taxon>
        <taxon>Spiralia</taxon>
        <taxon>Lophotrochozoa</taxon>
        <taxon>Mollusca</taxon>
        <taxon>Gastropoda</taxon>
        <taxon>Heterobranchia</taxon>
        <taxon>Euthyneura</taxon>
        <taxon>Panpulmonata</taxon>
        <taxon>Sacoglossa</taxon>
        <taxon>Placobranchoidea</taxon>
        <taxon>Plakobranchidae</taxon>
        <taxon>Plakobranchus</taxon>
    </lineage>
</organism>
<evidence type="ECO:0000313" key="3">
    <source>
        <dbReference type="Proteomes" id="UP000735302"/>
    </source>
</evidence>